<dbReference type="Proteomes" id="UP000544872">
    <property type="component" value="Unassembled WGS sequence"/>
</dbReference>
<dbReference type="GO" id="GO:0008713">
    <property type="term" value="F:ADP-heptose-lipopolysaccharide heptosyltransferase activity"/>
    <property type="evidence" value="ECO:0007669"/>
    <property type="project" value="TreeGrafter"/>
</dbReference>
<protein>
    <submittedName>
        <fullName evidence="3">ADP-heptose:LPS heptosyltransferase</fullName>
    </submittedName>
</protein>
<keyword evidence="4" id="KW-1185">Reference proteome</keyword>
<dbReference type="RefSeq" id="WP_184261098.1">
    <property type="nucleotide sequence ID" value="NZ_JACIIX010000001.1"/>
</dbReference>
<dbReference type="Pfam" id="PF01075">
    <property type="entry name" value="Glyco_transf_9"/>
    <property type="match status" value="1"/>
</dbReference>
<dbReference type="CDD" id="cd03789">
    <property type="entry name" value="GT9_LPS_heptosyltransferase"/>
    <property type="match status" value="1"/>
</dbReference>
<dbReference type="GO" id="GO:0005829">
    <property type="term" value="C:cytosol"/>
    <property type="evidence" value="ECO:0007669"/>
    <property type="project" value="TreeGrafter"/>
</dbReference>
<gene>
    <name evidence="3" type="ORF">FHS48_000535</name>
</gene>
<evidence type="ECO:0000256" key="1">
    <source>
        <dbReference type="ARBA" id="ARBA00022676"/>
    </source>
</evidence>
<evidence type="ECO:0000256" key="2">
    <source>
        <dbReference type="ARBA" id="ARBA00022679"/>
    </source>
</evidence>
<evidence type="ECO:0000313" key="4">
    <source>
        <dbReference type="Proteomes" id="UP000544872"/>
    </source>
</evidence>
<dbReference type="InterPro" id="IPR002201">
    <property type="entry name" value="Glyco_trans_9"/>
</dbReference>
<dbReference type="AlphaFoldDB" id="A0A7W9ZFM6"/>
<comment type="caution">
    <text evidence="3">The sequence shown here is derived from an EMBL/GenBank/DDBJ whole genome shotgun (WGS) entry which is preliminary data.</text>
</comment>
<dbReference type="PANTHER" id="PTHR30160">
    <property type="entry name" value="TETRAACYLDISACCHARIDE 4'-KINASE-RELATED"/>
    <property type="match status" value="1"/>
</dbReference>
<sequence length="312" mass="33144">MAQPAAGRILVIKLSALGDFVQAFPAFSAIRAHHPGAQITLLTTRPFVGLAQACPWFDAVWTDERPRFWQLGKVFALRRRLRQGRFDRVYDLQTSDRSSGYLRLMGGPGAVEWSGIARGCSHPHANPQRNALHTLERQADQLAMAGVPMPPAGPDLSWLDRGTLSVTLPDQPVLLVPGGAPHRPDKRWPAASYAALAVALAQRGLTPVVLGTASEQAEAEAILAACPQAVSLIGRTGLTDLAVLARRAVAAVGNDTGPMHLLATCGCPSVVVYSHASDPALCAQRGPRVAILRRPDLADLPVSDVLAALEGV</sequence>
<proteinExistence type="predicted"/>
<accession>A0A7W9ZFM6</accession>
<dbReference type="InterPro" id="IPR051199">
    <property type="entry name" value="LPS_LOS_Heptosyltrfase"/>
</dbReference>
<dbReference type="EMBL" id="JACIIX010000001">
    <property type="protein sequence ID" value="MBB6209154.1"/>
    <property type="molecule type" value="Genomic_DNA"/>
</dbReference>
<organism evidence="3 4">
    <name type="scientific">Novispirillum itersonii</name>
    <name type="common">Aquaspirillum itersonii</name>
    <dbReference type="NCBI Taxonomy" id="189"/>
    <lineage>
        <taxon>Bacteria</taxon>
        <taxon>Pseudomonadati</taxon>
        <taxon>Pseudomonadota</taxon>
        <taxon>Alphaproteobacteria</taxon>
        <taxon>Rhodospirillales</taxon>
        <taxon>Novispirillaceae</taxon>
        <taxon>Novispirillum</taxon>
    </lineage>
</organism>
<dbReference type="SUPFAM" id="SSF53756">
    <property type="entry name" value="UDP-Glycosyltransferase/glycogen phosphorylase"/>
    <property type="match status" value="1"/>
</dbReference>
<dbReference type="GO" id="GO:0009244">
    <property type="term" value="P:lipopolysaccharide core region biosynthetic process"/>
    <property type="evidence" value="ECO:0007669"/>
    <property type="project" value="TreeGrafter"/>
</dbReference>
<reference evidence="3 4" key="1">
    <citation type="submission" date="2020-08" db="EMBL/GenBank/DDBJ databases">
        <title>Genomic Encyclopedia of Type Strains, Phase IV (KMG-IV): sequencing the most valuable type-strain genomes for metagenomic binning, comparative biology and taxonomic classification.</title>
        <authorList>
            <person name="Goeker M."/>
        </authorList>
    </citation>
    <scope>NUCLEOTIDE SEQUENCE [LARGE SCALE GENOMIC DNA]</scope>
    <source>
        <strain evidence="3 4">DSM 11590</strain>
    </source>
</reference>
<evidence type="ECO:0000313" key="3">
    <source>
        <dbReference type="EMBL" id="MBB6209154.1"/>
    </source>
</evidence>
<keyword evidence="2 3" id="KW-0808">Transferase</keyword>
<dbReference type="Gene3D" id="3.40.50.2000">
    <property type="entry name" value="Glycogen Phosphorylase B"/>
    <property type="match status" value="2"/>
</dbReference>
<name>A0A7W9ZFM6_NOVIT</name>
<keyword evidence="1" id="KW-0328">Glycosyltransferase</keyword>